<name>A0A517Z213_9PLAN</name>
<comment type="subcellular location">
    <subcellularLocation>
        <location evidence="1">Membrane</location>
        <topology evidence="1">Multi-pass membrane protein</topology>
    </subcellularLocation>
</comment>
<accession>A0A517Z213</accession>
<dbReference type="Proteomes" id="UP000320496">
    <property type="component" value="Chromosome"/>
</dbReference>
<evidence type="ECO:0000256" key="5">
    <source>
        <dbReference type="ARBA" id="ARBA00022989"/>
    </source>
</evidence>
<dbReference type="RefSeq" id="WP_145367173.1">
    <property type="nucleotide sequence ID" value="NZ_CP036275.1"/>
</dbReference>
<dbReference type="GO" id="GO:0016757">
    <property type="term" value="F:glycosyltransferase activity"/>
    <property type="evidence" value="ECO:0007669"/>
    <property type="project" value="UniProtKB-KW"/>
</dbReference>
<evidence type="ECO:0000256" key="4">
    <source>
        <dbReference type="ARBA" id="ARBA00022692"/>
    </source>
</evidence>
<keyword evidence="10" id="KW-1185">Reference proteome</keyword>
<dbReference type="Pfam" id="PF00535">
    <property type="entry name" value="Glycos_transf_2"/>
    <property type="match status" value="1"/>
</dbReference>
<dbReference type="KEGG" id="mri:Mal4_08090"/>
<evidence type="ECO:0000259" key="8">
    <source>
        <dbReference type="Pfam" id="PF00535"/>
    </source>
</evidence>
<dbReference type="GO" id="GO:0005886">
    <property type="term" value="C:plasma membrane"/>
    <property type="evidence" value="ECO:0007669"/>
    <property type="project" value="TreeGrafter"/>
</dbReference>
<dbReference type="InterPro" id="IPR001173">
    <property type="entry name" value="Glyco_trans_2-like"/>
</dbReference>
<dbReference type="InterPro" id="IPR050256">
    <property type="entry name" value="Glycosyltransferase_2"/>
</dbReference>
<evidence type="ECO:0000256" key="7">
    <source>
        <dbReference type="SAM" id="Phobius"/>
    </source>
</evidence>
<evidence type="ECO:0000256" key="3">
    <source>
        <dbReference type="ARBA" id="ARBA00022679"/>
    </source>
</evidence>
<dbReference type="EMBL" id="CP036275">
    <property type="protein sequence ID" value="QDU36523.1"/>
    <property type="molecule type" value="Genomic_DNA"/>
</dbReference>
<protein>
    <recommendedName>
        <fullName evidence="8">Glycosyltransferase 2-like domain-containing protein</fullName>
    </recommendedName>
</protein>
<sequence>MIGFESTTVPRKPLQQALISVVLPLYNEAVVLRTLHKRVQEALEQCGCRYEILFVDDGSTDGGGEFLDQLAARTPAVRVIHFSRNFGHQAAVQAGLEHAAGDAVVIMDSDLQDLPEAIPDFVRLWTEGYDVVYAVRHGRKENGLKRMAFYGFYRMLNAVARTPMPMDAGNFGLLDRRVVQEIAALPDRDRYFPGLRSWVGFRQTGIAVERGKRHDDRPRVTLTGLFRLAKTALFAFSSFPLTMFYGIALVSMLVCGGVTGFTLYHKLVTGLAIPGWASMTMLASFFGALNALGIGILGEYAIRIYDQVRARPQYIISRRTNVPVGDSRRQQQLLNWLAENWSGDEEEIEARLDRVSALAATAAD</sequence>
<dbReference type="SUPFAM" id="SSF53448">
    <property type="entry name" value="Nucleotide-diphospho-sugar transferases"/>
    <property type="match status" value="1"/>
</dbReference>
<dbReference type="CDD" id="cd04187">
    <property type="entry name" value="DPM1_like_bac"/>
    <property type="match status" value="1"/>
</dbReference>
<organism evidence="9 10">
    <name type="scientific">Maioricimonas rarisocia</name>
    <dbReference type="NCBI Taxonomy" id="2528026"/>
    <lineage>
        <taxon>Bacteria</taxon>
        <taxon>Pseudomonadati</taxon>
        <taxon>Planctomycetota</taxon>
        <taxon>Planctomycetia</taxon>
        <taxon>Planctomycetales</taxon>
        <taxon>Planctomycetaceae</taxon>
        <taxon>Maioricimonas</taxon>
    </lineage>
</organism>
<dbReference type="InterPro" id="IPR029044">
    <property type="entry name" value="Nucleotide-diphossugar_trans"/>
</dbReference>
<dbReference type="PANTHER" id="PTHR48090:SF1">
    <property type="entry name" value="PROPHAGE BACTOPRENOL GLUCOSYL TRANSFERASE HOMOLOG"/>
    <property type="match status" value="1"/>
</dbReference>
<dbReference type="Gene3D" id="3.90.550.10">
    <property type="entry name" value="Spore Coat Polysaccharide Biosynthesis Protein SpsA, Chain A"/>
    <property type="match status" value="1"/>
</dbReference>
<keyword evidence="5 7" id="KW-1133">Transmembrane helix</keyword>
<evidence type="ECO:0000256" key="6">
    <source>
        <dbReference type="ARBA" id="ARBA00023136"/>
    </source>
</evidence>
<feature type="domain" description="Glycosyltransferase 2-like" evidence="8">
    <location>
        <begin position="20"/>
        <end position="182"/>
    </location>
</feature>
<dbReference type="OrthoDB" id="9807778at2"/>
<keyword evidence="2" id="KW-0328">Glycosyltransferase</keyword>
<dbReference type="AlphaFoldDB" id="A0A517Z213"/>
<dbReference type="PANTHER" id="PTHR48090">
    <property type="entry name" value="UNDECAPRENYL-PHOSPHATE 4-DEOXY-4-FORMAMIDO-L-ARABINOSE TRANSFERASE-RELATED"/>
    <property type="match status" value="1"/>
</dbReference>
<evidence type="ECO:0000256" key="2">
    <source>
        <dbReference type="ARBA" id="ARBA00022676"/>
    </source>
</evidence>
<reference evidence="9 10" key="1">
    <citation type="submission" date="2019-02" db="EMBL/GenBank/DDBJ databases">
        <title>Deep-cultivation of Planctomycetes and their phenomic and genomic characterization uncovers novel biology.</title>
        <authorList>
            <person name="Wiegand S."/>
            <person name="Jogler M."/>
            <person name="Boedeker C."/>
            <person name="Pinto D."/>
            <person name="Vollmers J."/>
            <person name="Rivas-Marin E."/>
            <person name="Kohn T."/>
            <person name="Peeters S.H."/>
            <person name="Heuer A."/>
            <person name="Rast P."/>
            <person name="Oberbeckmann S."/>
            <person name="Bunk B."/>
            <person name="Jeske O."/>
            <person name="Meyerdierks A."/>
            <person name="Storesund J.E."/>
            <person name="Kallscheuer N."/>
            <person name="Luecker S."/>
            <person name="Lage O.M."/>
            <person name="Pohl T."/>
            <person name="Merkel B.J."/>
            <person name="Hornburger P."/>
            <person name="Mueller R.-W."/>
            <person name="Bruemmer F."/>
            <person name="Labrenz M."/>
            <person name="Spormann A.M."/>
            <person name="Op den Camp H."/>
            <person name="Overmann J."/>
            <person name="Amann R."/>
            <person name="Jetten M.S.M."/>
            <person name="Mascher T."/>
            <person name="Medema M.H."/>
            <person name="Devos D.P."/>
            <person name="Kaster A.-K."/>
            <person name="Ovreas L."/>
            <person name="Rohde M."/>
            <person name="Galperin M.Y."/>
            <person name="Jogler C."/>
        </authorList>
    </citation>
    <scope>NUCLEOTIDE SEQUENCE [LARGE SCALE GENOMIC DNA]</scope>
    <source>
        <strain evidence="9 10">Mal4</strain>
    </source>
</reference>
<feature type="transmembrane region" description="Helical" evidence="7">
    <location>
        <begin position="276"/>
        <end position="302"/>
    </location>
</feature>
<keyword evidence="4 7" id="KW-0812">Transmembrane</keyword>
<evidence type="ECO:0000313" key="9">
    <source>
        <dbReference type="EMBL" id="QDU36523.1"/>
    </source>
</evidence>
<feature type="transmembrane region" description="Helical" evidence="7">
    <location>
        <begin position="243"/>
        <end position="264"/>
    </location>
</feature>
<keyword evidence="3" id="KW-0808">Transferase</keyword>
<proteinExistence type="predicted"/>
<evidence type="ECO:0000313" key="10">
    <source>
        <dbReference type="Proteomes" id="UP000320496"/>
    </source>
</evidence>
<evidence type="ECO:0000256" key="1">
    <source>
        <dbReference type="ARBA" id="ARBA00004141"/>
    </source>
</evidence>
<gene>
    <name evidence="9" type="ORF">Mal4_08090</name>
</gene>
<keyword evidence="6 7" id="KW-0472">Membrane</keyword>